<evidence type="ECO:0008006" key="3">
    <source>
        <dbReference type="Google" id="ProtNLM"/>
    </source>
</evidence>
<keyword evidence="2" id="KW-1185">Reference proteome</keyword>
<dbReference type="AlphaFoldDB" id="A0A917DEL6"/>
<reference evidence="1" key="1">
    <citation type="journal article" date="2014" name="Int. J. Syst. Evol. Microbiol.">
        <title>Complete genome sequence of Corynebacterium casei LMG S-19264T (=DSM 44701T), isolated from a smear-ripened cheese.</title>
        <authorList>
            <consortium name="US DOE Joint Genome Institute (JGI-PGF)"/>
            <person name="Walter F."/>
            <person name="Albersmeier A."/>
            <person name="Kalinowski J."/>
            <person name="Ruckert C."/>
        </authorList>
    </citation>
    <scope>NUCLEOTIDE SEQUENCE</scope>
    <source>
        <strain evidence="1">CGMCC 1.12506</strain>
    </source>
</reference>
<gene>
    <name evidence="1" type="ORF">GCM10011343_20960</name>
</gene>
<name>A0A917DEL6_9FLAO</name>
<evidence type="ECO:0000313" key="2">
    <source>
        <dbReference type="Proteomes" id="UP000625735"/>
    </source>
</evidence>
<accession>A0A917DEL6</accession>
<dbReference type="Proteomes" id="UP000625735">
    <property type="component" value="Unassembled WGS sequence"/>
</dbReference>
<reference evidence="1" key="2">
    <citation type="submission" date="2020-09" db="EMBL/GenBank/DDBJ databases">
        <authorList>
            <person name="Sun Q."/>
            <person name="Zhou Y."/>
        </authorList>
    </citation>
    <scope>NUCLEOTIDE SEQUENCE</scope>
    <source>
        <strain evidence="1">CGMCC 1.12506</strain>
    </source>
</reference>
<protein>
    <recommendedName>
        <fullName evidence="3">DKNYY family protein</fullName>
    </recommendedName>
</protein>
<sequence>MLLSVLVSFSQNDTLSSFDVKKVLNVDEQKYYYYEKLNSKEDTFNPDNYILIDNKVIKSKNKLEIIKNGFLEKEIIFTTADSKKIIHIVEDTPIFYKIYCDENGLKKVEVFKDTILIKEFFYGLNHRVYSYSYTDFGYFLLDHFNGKIYKYKVVVTTSKIVKKELVETSDASEIAEDSDGAYFYTNTVSESDVIFDRFTKECSKE</sequence>
<proteinExistence type="predicted"/>
<organism evidence="1 2">
    <name type="scientific">Flavobacterium orientale</name>
    <dbReference type="NCBI Taxonomy" id="1756020"/>
    <lineage>
        <taxon>Bacteria</taxon>
        <taxon>Pseudomonadati</taxon>
        <taxon>Bacteroidota</taxon>
        <taxon>Flavobacteriia</taxon>
        <taxon>Flavobacteriales</taxon>
        <taxon>Flavobacteriaceae</taxon>
        <taxon>Flavobacterium</taxon>
    </lineage>
</organism>
<comment type="caution">
    <text evidence="1">The sequence shown here is derived from an EMBL/GenBank/DDBJ whole genome shotgun (WGS) entry which is preliminary data.</text>
</comment>
<evidence type="ECO:0000313" key="1">
    <source>
        <dbReference type="EMBL" id="GGD30594.1"/>
    </source>
</evidence>
<dbReference type="EMBL" id="BMFG01000008">
    <property type="protein sequence ID" value="GGD30594.1"/>
    <property type="molecule type" value="Genomic_DNA"/>
</dbReference>